<protein>
    <submittedName>
        <fullName evidence="1">Uncharacterized protein</fullName>
    </submittedName>
</protein>
<reference evidence="1" key="1">
    <citation type="submission" date="2019-11" db="EMBL/GenBank/DDBJ databases">
        <title>Nori genome reveals adaptations in red seaweeds to the harsh intertidal environment.</title>
        <authorList>
            <person name="Wang D."/>
            <person name="Mao Y."/>
        </authorList>
    </citation>
    <scope>NUCLEOTIDE SEQUENCE</scope>
    <source>
        <tissue evidence="1">Gametophyte</tissue>
    </source>
</reference>
<proteinExistence type="predicted"/>
<dbReference type="Proteomes" id="UP000798662">
    <property type="component" value="Chromosome 2"/>
</dbReference>
<keyword evidence="2" id="KW-1185">Reference proteome</keyword>
<accession>A0ACC3BZ10</accession>
<evidence type="ECO:0000313" key="1">
    <source>
        <dbReference type="EMBL" id="KAK1863190.1"/>
    </source>
</evidence>
<evidence type="ECO:0000313" key="2">
    <source>
        <dbReference type="Proteomes" id="UP000798662"/>
    </source>
</evidence>
<name>A0ACC3BZ10_PYRYE</name>
<gene>
    <name evidence="1" type="ORF">I4F81_005751</name>
</gene>
<organism evidence="1 2">
    <name type="scientific">Pyropia yezoensis</name>
    <name type="common">Susabi-nori</name>
    <name type="synonym">Porphyra yezoensis</name>
    <dbReference type="NCBI Taxonomy" id="2788"/>
    <lineage>
        <taxon>Eukaryota</taxon>
        <taxon>Rhodophyta</taxon>
        <taxon>Bangiophyceae</taxon>
        <taxon>Bangiales</taxon>
        <taxon>Bangiaceae</taxon>
        <taxon>Pyropia</taxon>
    </lineage>
</organism>
<comment type="caution">
    <text evidence="1">The sequence shown here is derived from an EMBL/GenBank/DDBJ whole genome shotgun (WGS) entry which is preliminary data.</text>
</comment>
<dbReference type="EMBL" id="CM020619">
    <property type="protein sequence ID" value="KAK1863190.1"/>
    <property type="molecule type" value="Genomic_DNA"/>
</dbReference>
<sequence>MTWMSPLCSLGAADAGADRDAAVSSPLLPLPAAAAGERRTSPGGGGGGSTSPGGSPGWRPPADVSVEAGIPAERALKYGGPCVADLDGDGWADAVLLNHHRSPTRVLWGGPGGRLAPGPDLHPASADVHGVTAAVLSGGDGGGGGGGVGRMTVVVARGGGWGHAPRAPWVLRPRDDRSWEHLEGGAGLQGAAARGRSPRLLDPTGGGVPELLLINYRGRGARSPGADRQLLYTPAAGGGDGSVGRAAAAGGAAAGRGGGGPVWARRRGSGFEGAAAEAAVVVTLPDGASGLVTFPWLRFWATRANGTFADVTAAVMGTDAAAAALSPVAGVAAVHWGDRGGGEGGGGDDAAGADRGAAPDLYLTRSAGRPDVLLAATRGGRYTDASTAAGVAGAVTASGARGVAVADYNNDGEEDVYVVATASPRTADTLLLGTGRGRPFRVTRVAVAAPLIGDGDDDGGSGGGGGGGGRNGSAAAAAATTPRGGAPGDVAPGDGVAALDADADGWVDVLLGDGDQDEVARAGVWRLLRNTPPSSPPPARSGYLARQ</sequence>